<feature type="compositionally biased region" description="Basic and acidic residues" evidence="3">
    <location>
        <begin position="925"/>
        <end position="943"/>
    </location>
</feature>
<keyword evidence="2" id="KW-0378">Hydrolase</keyword>
<evidence type="ECO:0000256" key="1">
    <source>
        <dbReference type="ARBA" id="ARBA00009199"/>
    </source>
</evidence>
<organism evidence="5 6">
    <name type="scientific">Fusarium fujikuroi</name>
    <name type="common">Bakanae and foot rot disease fungus</name>
    <name type="synonym">Gibberella fujikuroi</name>
    <dbReference type="NCBI Taxonomy" id="5127"/>
    <lineage>
        <taxon>Eukaryota</taxon>
        <taxon>Fungi</taxon>
        <taxon>Dikarya</taxon>
        <taxon>Ascomycota</taxon>
        <taxon>Pezizomycotina</taxon>
        <taxon>Sordariomycetes</taxon>
        <taxon>Hypocreomycetidae</taxon>
        <taxon>Hypocreales</taxon>
        <taxon>Nectriaceae</taxon>
        <taxon>Fusarium</taxon>
        <taxon>Fusarium fujikuroi species complex</taxon>
    </lineage>
</organism>
<feature type="compositionally biased region" description="Polar residues" evidence="3">
    <location>
        <begin position="1141"/>
        <end position="1151"/>
    </location>
</feature>
<dbReference type="AlphaFoldDB" id="A0A9Q9RBU2"/>
<feature type="compositionally biased region" description="Low complexity" evidence="3">
    <location>
        <begin position="889"/>
        <end position="905"/>
    </location>
</feature>
<dbReference type="PANTHER" id="PTHR46072">
    <property type="entry name" value="AMIDASE-RELATED-RELATED"/>
    <property type="match status" value="1"/>
</dbReference>
<feature type="compositionally biased region" description="Polar residues" evidence="3">
    <location>
        <begin position="544"/>
        <end position="560"/>
    </location>
</feature>
<accession>A0A9Q9RBU2</accession>
<dbReference type="GO" id="GO:0016787">
    <property type="term" value="F:hydrolase activity"/>
    <property type="evidence" value="ECO:0007669"/>
    <property type="project" value="UniProtKB-KW"/>
</dbReference>
<feature type="compositionally biased region" description="Polar residues" evidence="3">
    <location>
        <begin position="906"/>
        <end position="917"/>
    </location>
</feature>
<dbReference type="EMBL" id="CABFJX010000015">
    <property type="protein sequence ID" value="VTT58044.1"/>
    <property type="molecule type" value="Genomic_DNA"/>
</dbReference>
<comment type="similarity">
    <text evidence="1">Belongs to the amidase family.</text>
</comment>
<name>A0A9Q9RBU2_FUSFU</name>
<dbReference type="InterPro" id="IPR023631">
    <property type="entry name" value="Amidase_dom"/>
</dbReference>
<feature type="compositionally biased region" description="Polar residues" evidence="3">
    <location>
        <begin position="568"/>
        <end position="601"/>
    </location>
</feature>
<dbReference type="Gene3D" id="3.90.1300.10">
    <property type="entry name" value="Amidase signature (AS) domain"/>
    <property type="match status" value="1"/>
</dbReference>
<feature type="region of interest" description="Disordered" evidence="3">
    <location>
        <begin position="1140"/>
        <end position="1164"/>
    </location>
</feature>
<dbReference type="Pfam" id="PF01425">
    <property type="entry name" value="Amidase"/>
    <property type="match status" value="1"/>
</dbReference>
<feature type="region of interest" description="Disordered" evidence="3">
    <location>
        <begin position="1214"/>
        <end position="1234"/>
    </location>
</feature>
<sequence length="1256" mass="139405">MPSKIVRVIQPVPLQTGPPEYEALRTSILEEFGSTVPEELRLPKSLIDNPPKNVTDIPKTCGILTDQEVDITENYDATALAAAIASRKFTSVAVVTAFAKRAIIAHQLTCCLTQWWFEKAVLTAQLLDQYQNNAGMTCGPLHGVPVSIKEHMPASNHWSNVGYLATRKFDTEDCQMVKILRDAGAVLFCKTNQPQSIMHLETTSPWGRTLNPHNINLSAGGSTGGEAALIALRGSVLGIGTDIGGSVRGPAGFCGIYGLKTTSYVFPQKDFLPGGFAAELNVLCSAGPMCTSLRDVDLLMSIVSSSRPWLKDPRLVPLHWTGRLTENKPLKIGLMISDGVITPQPPVTRALEWAARELRSRGFDVKPFQPYGMAEAMNGIRRAYWPDGGKTVKEYLAATNEPMNTLTKWIIQDAEGPGLDANGVLKLRLERDDFRCRFAEHWESEDVDFVICPVFVGPACTHETALYWNYTALWNYVDYPGIVIPTPIKAGAKGTENYPTNSTPLSKEEEQIRSSFSMHRFPSHNGPSSTESGPSESARHFTHNSRSTRPLPTSFQSSDFGSAGYRGSQLQAAQPSTSPYQVYGTSRPTPPSSSYESHIGTTSAPQATPFYGTSSSSTLFSTHAALETVPLSRSVYSPNRGTLVPESHQSHYVSGSEYRNYPDSRLHFDRSTARHFHSPNQPSTFGDDQHLSYGQKQDKNDRIQASVEPLISRNKRNNSERGGVGYDPDEALKNQDLSLPDHFSPQNLPKPQDMMRGQTRQVRPPSILDLLPSRSFASQSKVKRPAVIQDYQWQVDNVTEKPGHDSQSKLNSKILRDSSELLDAAWSILRSRTASSSPTVSLDIDLVSVSGDSEDTNQTERNSQGYRIFSQVFQSLVALGLEELMAKGESSSSSLKGKQVQKSGSASFSGTRDTANTRGRRKNRRQGEDNGDEIRDRHYEPPKKKGKTGQSQSDNRSQFLACPYWKADSKKYWECFLKKNDTIAHLKQHLTRRHTPKYYCQICYQTFRDFDLFDSRAGEIVHKRSLCETGSKGSVEQQWYTVWSILFPDMEPPATIYIYSTQSEDFCRIQEFAQREGVAIMLDELESNGLVVRPDASNPLLRSTVQRAMVSIFRSYSIRREPSSEAEDQILGQALEPENGESLQQGSTTGGQIDHGNLPSTSADVNRIMDEGMDDSGIERLDRPSRSSWSRLPTMTSWLLRGAVQDNIEDEPWGPAFPDEPAFGESSSGNDLPFNFESSELLDFDALLRDVISTEA</sequence>
<evidence type="ECO:0000313" key="5">
    <source>
        <dbReference type="EMBL" id="VTT58044.1"/>
    </source>
</evidence>
<evidence type="ECO:0000259" key="4">
    <source>
        <dbReference type="Pfam" id="PF01425"/>
    </source>
</evidence>
<evidence type="ECO:0000313" key="6">
    <source>
        <dbReference type="Proteomes" id="UP000760494"/>
    </source>
</evidence>
<dbReference type="PANTHER" id="PTHR46072:SF4">
    <property type="entry name" value="AMIDASE C550.07-RELATED"/>
    <property type="match status" value="1"/>
</dbReference>
<dbReference type="Proteomes" id="UP000760494">
    <property type="component" value="Unassembled WGS sequence"/>
</dbReference>
<proteinExistence type="inferred from homology"/>
<feature type="region of interest" description="Disordered" evidence="3">
    <location>
        <begin position="889"/>
        <end position="955"/>
    </location>
</feature>
<dbReference type="InterPro" id="IPR036928">
    <property type="entry name" value="AS_sf"/>
</dbReference>
<protein>
    <recommendedName>
        <fullName evidence="4">Amidase domain-containing protein</fullName>
    </recommendedName>
</protein>
<dbReference type="SUPFAM" id="SSF75304">
    <property type="entry name" value="Amidase signature (AS) enzymes"/>
    <property type="match status" value="1"/>
</dbReference>
<evidence type="ECO:0000256" key="2">
    <source>
        <dbReference type="ARBA" id="ARBA00022801"/>
    </source>
</evidence>
<comment type="caution">
    <text evidence="5">The sequence shown here is derived from an EMBL/GenBank/DDBJ whole genome shotgun (WGS) entry which is preliminary data.</text>
</comment>
<reference evidence="5" key="1">
    <citation type="submission" date="2019-05" db="EMBL/GenBank/DDBJ databases">
        <authorList>
            <person name="Piombo E."/>
        </authorList>
    </citation>
    <scope>NUCLEOTIDE SEQUENCE</scope>
    <source>
        <strain evidence="5">C2S</strain>
    </source>
</reference>
<evidence type="ECO:0000256" key="3">
    <source>
        <dbReference type="SAM" id="MobiDB-lite"/>
    </source>
</evidence>
<feature type="compositionally biased region" description="Low complexity" evidence="3">
    <location>
        <begin position="526"/>
        <end position="536"/>
    </location>
</feature>
<feature type="region of interest" description="Disordered" evidence="3">
    <location>
        <begin position="674"/>
        <end position="759"/>
    </location>
</feature>
<gene>
    <name evidence="5" type="ORF">C2S_13707</name>
</gene>
<feature type="region of interest" description="Disordered" evidence="3">
    <location>
        <begin position="490"/>
        <end position="601"/>
    </location>
</feature>
<feature type="domain" description="Amidase" evidence="4">
    <location>
        <begin position="94"/>
        <end position="486"/>
    </location>
</feature>